<dbReference type="CDD" id="cd20183">
    <property type="entry name" value="M34_PPEP"/>
    <property type="match status" value="1"/>
</dbReference>
<feature type="domain" description="ATLF-like" evidence="3">
    <location>
        <begin position="44"/>
        <end position="231"/>
    </location>
</feature>
<comment type="subcellular location">
    <subcellularLocation>
        <location evidence="1">Secreted</location>
    </subcellularLocation>
</comment>
<comment type="caution">
    <text evidence="4">The sequence shown here is derived from an EMBL/GenBank/DDBJ whole genome shotgun (WGS) entry which is preliminary data.</text>
</comment>
<evidence type="ECO:0000256" key="1">
    <source>
        <dbReference type="ARBA" id="ARBA00004613"/>
    </source>
</evidence>
<evidence type="ECO:0000313" key="5">
    <source>
        <dbReference type="Proteomes" id="UP001165287"/>
    </source>
</evidence>
<dbReference type="InterPro" id="IPR047568">
    <property type="entry name" value="ATLF-like_dom"/>
</dbReference>
<accession>A0ABS7UMD6</accession>
<proteinExistence type="predicted"/>
<dbReference type="Gene3D" id="3.40.390.10">
    <property type="entry name" value="Collagenase (Catalytic Domain)"/>
    <property type="match status" value="1"/>
</dbReference>
<evidence type="ECO:0000313" key="4">
    <source>
        <dbReference type="EMBL" id="MBZ5749204.1"/>
    </source>
</evidence>
<dbReference type="RefSeq" id="WP_224136737.1">
    <property type="nucleotide sequence ID" value="NZ_JAIQUM010000004.1"/>
</dbReference>
<dbReference type="EMBL" id="JAIQUM010000004">
    <property type="protein sequence ID" value="MBZ5749204.1"/>
    <property type="molecule type" value="Genomic_DNA"/>
</dbReference>
<dbReference type="Proteomes" id="UP001165287">
    <property type="component" value="Unassembled WGS sequence"/>
</dbReference>
<dbReference type="Pfam" id="PF07737">
    <property type="entry name" value="ATLF"/>
    <property type="match status" value="1"/>
</dbReference>
<dbReference type="InterPro" id="IPR014781">
    <property type="entry name" value="Anthrax_toxin_lethal/edema_N/C"/>
</dbReference>
<reference evidence="4" key="1">
    <citation type="submission" date="2024-05" db="EMBL/GenBank/DDBJ databases">
        <title>Metabacillus sp. nov., isolated from the rhizosphere soil of tomato plants.</title>
        <authorList>
            <person name="Ma R."/>
        </authorList>
    </citation>
    <scope>NUCLEOTIDE SEQUENCE</scope>
    <source>
        <strain evidence="4">DBTR6</strain>
    </source>
</reference>
<organism evidence="4 5">
    <name type="scientific">Metabacillus rhizolycopersici</name>
    <dbReference type="NCBI Taxonomy" id="2875709"/>
    <lineage>
        <taxon>Bacteria</taxon>
        <taxon>Bacillati</taxon>
        <taxon>Bacillota</taxon>
        <taxon>Bacilli</taxon>
        <taxon>Bacillales</taxon>
        <taxon>Bacillaceae</taxon>
        <taxon>Metabacillus</taxon>
    </lineage>
</organism>
<name>A0ABS7UMD6_9BACI</name>
<keyword evidence="5" id="KW-1185">Reference proteome</keyword>
<keyword evidence="2" id="KW-0964">Secreted</keyword>
<dbReference type="PROSITE" id="PS51995">
    <property type="entry name" value="ATLF"/>
    <property type="match status" value="1"/>
</dbReference>
<evidence type="ECO:0000256" key="2">
    <source>
        <dbReference type="ARBA" id="ARBA00022525"/>
    </source>
</evidence>
<protein>
    <submittedName>
        <fullName evidence="4">Toxin</fullName>
    </submittedName>
</protein>
<evidence type="ECO:0000259" key="3">
    <source>
        <dbReference type="PROSITE" id="PS51995"/>
    </source>
</evidence>
<dbReference type="InterPro" id="IPR024079">
    <property type="entry name" value="MetalloPept_cat_dom_sf"/>
</dbReference>
<dbReference type="SUPFAM" id="SSF55486">
    <property type="entry name" value="Metalloproteases ('zincins'), catalytic domain"/>
    <property type="match status" value="1"/>
</dbReference>
<sequence length="261" mass="29919">MKKGIFFLLISLICIPFYHLVKASPEGIRLSAYSFKSSEVTLSDPILGEMILLPETTFVEDEALTMIKNVQKIDRNILSLAANQNIQIKFFNGSLTDQNGLSSLKDKKPRGYSTSGPNWDQVPGMSSDRFVYVKVGHSEYGRGHSSVSLELHEVAHAIDRYVFNYVRNDPSFLTIWKREAEKLFPDRDYFINFPEEYFAESFAMYYYSRDSRLILKEKAPQTFLFIQSLEEQAAKQKNKSYVVLPNYSLVGSNGNVLEFII</sequence>
<gene>
    <name evidence="4" type="ORF">K9V48_02840</name>
</gene>